<gene>
    <name evidence="1" type="ORF">IT774_06035</name>
</gene>
<dbReference type="AlphaFoldDB" id="A0A7S9DZB6"/>
<protein>
    <submittedName>
        <fullName evidence="1">SRPBCC family protein</fullName>
    </submittedName>
</protein>
<keyword evidence="2" id="KW-1185">Reference proteome</keyword>
<reference evidence="1 2" key="1">
    <citation type="submission" date="2020-11" db="EMBL/GenBank/DDBJ databases">
        <title>Complete genome sequence for Salinimonas sp. strain G2-b.</title>
        <authorList>
            <person name="Park S.-J."/>
        </authorList>
    </citation>
    <scope>NUCLEOTIDE SEQUENCE [LARGE SCALE GENOMIC DNA]</scope>
    <source>
        <strain evidence="1 2">G2-b</strain>
    </source>
</reference>
<sequence length="154" mass="17602">MLLSTTIAAALETCWQTITDIEHCDQWITSIQQIEILTKPEQGIVGLKWTETRMMFGKPATEVMQITQSQPQQYYQVQSESCGTLFDSKMALKQTDNGVELSMQIDTKPLTYSAKIASFLLSWMMKGQFKKALQQDLDDIKKHCEKIETRQTVS</sequence>
<organism evidence="1 2">
    <name type="scientific">Salinimonas marina</name>
    <dbReference type="NCBI Taxonomy" id="2785918"/>
    <lineage>
        <taxon>Bacteria</taxon>
        <taxon>Pseudomonadati</taxon>
        <taxon>Pseudomonadota</taxon>
        <taxon>Gammaproteobacteria</taxon>
        <taxon>Alteromonadales</taxon>
        <taxon>Alteromonadaceae</taxon>
        <taxon>Alteromonas/Salinimonas group</taxon>
        <taxon>Salinimonas</taxon>
    </lineage>
</organism>
<dbReference type="RefSeq" id="WP_195811778.1">
    <property type="nucleotide sequence ID" value="NZ_CP064795.1"/>
</dbReference>
<dbReference type="InterPro" id="IPR023393">
    <property type="entry name" value="START-like_dom_sf"/>
</dbReference>
<accession>A0A7S9DZB6</accession>
<dbReference type="KEGG" id="smaa:IT774_06035"/>
<evidence type="ECO:0000313" key="2">
    <source>
        <dbReference type="Proteomes" id="UP000595095"/>
    </source>
</evidence>
<dbReference type="Pfam" id="PF10604">
    <property type="entry name" value="Polyketide_cyc2"/>
    <property type="match status" value="1"/>
</dbReference>
<dbReference type="Gene3D" id="3.30.530.20">
    <property type="match status" value="1"/>
</dbReference>
<proteinExistence type="predicted"/>
<evidence type="ECO:0000313" key="1">
    <source>
        <dbReference type="EMBL" id="QPG06703.1"/>
    </source>
</evidence>
<name>A0A7S9DZB6_9ALTE</name>
<dbReference type="Proteomes" id="UP000595095">
    <property type="component" value="Chromosome"/>
</dbReference>
<dbReference type="InterPro" id="IPR019587">
    <property type="entry name" value="Polyketide_cyclase/dehydratase"/>
</dbReference>
<dbReference type="EMBL" id="CP064795">
    <property type="protein sequence ID" value="QPG06703.1"/>
    <property type="molecule type" value="Genomic_DNA"/>
</dbReference>
<dbReference type="SUPFAM" id="SSF55961">
    <property type="entry name" value="Bet v1-like"/>
    <property type="match status" value="1"/>
</dbReference>